<keyword evidence="2" id="KW-1185">Reference proteome</keyword>
<protein>
    <submittedName>
        <fullName evidence="1">Uncharacterized protein</fullName>
    </submittedName>
</protein>
<reference evidence="2" key="1">
    <citation type="journal article" date="2019" name="Int. J. Syst. Evol. Microbiol.">
        <title>The Global Catalogue of Microorganisms (GCM) 10K type strain sequencing project: providing services to taxonomists for standard genome sequencing and annotation.</title>
        <authorList>
            <consortium name="The Broad Institute Genomics Platform"/>
            <consortium name="The Broad Institute Genome Sequencing Center for Infectious Disease"/>
            <person name="Wu L."/>
            <person name="Ma J."/>
        </authorList>
    </citation>
    <scope>NUCLEOTIDE SEQUENCE [LARGE SCALE GENOMIC DNA]</scope>
    <source>
        <strain evidence="2">CECT 8531</strain>
    </source>
</reference>
<dbReference type="EMBL" id="JBHSDH010000012">
    <property type="protein sequence ID" value="MFC4291588.1"/>
    <property type="molecule type" value="Genomic_DNA"/>
</dbReference>
<gene>
    <name evidence="1" type="ORF">ACFOWX_04075</name>
</gene>
<comment type="caution">
    <text evidence="1">The sequence shown here is derived from an EMBL/GenBank/DDBJ whole genome shotgun (WGS) entry which is preliminary data.</text>
</comment>
<proteinExistence type="predicted"/>
<dbReference type="Proteomes" id="UP001595887">
    <property type="component" value="Unassembled WGS sequence"/>
</dbReference>
<evidence type="ECO:0000313" key="1">
    <source>
        <dbReference type="EMBL" id="MFC4291588.1"/>
    </source>
</evidence>
<sequence length="76" mass="7963">MSAQGFSVSGATRACGAAPDAEDMAAALLLKEVEAFLLDGQPRHAIAHICEVTGVERDQAEAFVAELQSGVFRKSD</sequence>
<organism evidence="1 2">
    <name type="scientific">Sphingorhabdus arenilitoris</name>
    <dbReference type="NCBI Taxonomy" id="1490041"/>
    <lineage>
        <taxon>Bacteria</taxon>
        <taxon>Pseudomonadati</taxon>
        <taxon>Pseudomonadota</taxon>
        <taxon>Alphaproteobacteria</taxon>
        <taxon>Sphingomonadales</taxon>
        <taxon>Sphingomonadaceae</taxon>
        <taxon>Sphingorhabdus</taxon>
    </lineage>
</organism>
<accession>A0ABV8RDV7</accession>
<dbReference type="RefSeq" id="WP_381421564.1">
    <property type="nucleotide sequence ID" value="NZ_JBHSDH010000012.1"/>
</dbReference>
<evidence type="ECO:0000313" key="2">
    <source>
        <dbReference type="Proteomes" id="UP001595887"/>
    </source>
</evidence>
<name>A0ABV8RDV7_9SPHN</name>